<keyword evidence="2" id="KW-0678">Repressor</keyword>
<feature type="domain" description="C2H2-type" evidence="16">
    <location>
        <begin position="527"/>
        <end position="554"/>
    </location>
</feature>
<keyword evidence="10" id="KW-0804">Transcription</keyword>
<dbReference type="GO" id="GO:0005634">
    <property type="term" value="C:nucleus"/>
    <property type="evidence" value="ECO:0007669"/>
    <property type="project" value="UniProtKB-SubCell"/>
</dbReference>
<feature type="domain" description="C2H2-type" evidence="16">
    <location>
        <begin position="411"/>
        <end position="438"/>
    </location>
</feature>
<feature type="domain" description="C2H2-type" evidence="16">
    <location>
        <begin position="326"/>
        <end position="353"/>
    </location>
</feature>
<feature type="domain" description="C2H2-type" evidence="16">
    <location>
        <begin position="298"/>
        <end position="325"/>
    </location>
</feature>
<dbReference type="Gene3D" id="3.30.160.60">
    <property type="entry name" value="Classic Zinc Finger"/>
    <property type="match status" value="8"/>
</dbReference>
<comment type="subcellular location">
    <subcellularLocation>
        <location evidence="1">Nucleus</location>
    </subcellularLocation>
</comment>
<feature type="domain" description="C2H2-type" evidence="16">
    <location>
        <begin position="587"/>
        <end position="618"/>
    </location>
</feature>
<feature type="domain" description="C2H2-type" evidence="16">
    <location>
        <begin position="354"/>
        <end position="382"/>
    </location>
</feature>
<dbReference type="GO" id="GO:0000981">
    <property type="term" value="F:DNA-binding transcription factor activity, RNA polymerase II-specific"/>
    <property type="evidence" value="ECO:0007669"/>
    <property type="project" value="TreeGrafter"/>
</dbReference>
<gene>
    <name evidence="17" type="ORF">LTLLF_151020</name>
</gene>
<dbReference type="GO" id="GO:0000977">
    <property type="term" value="F:RNA polymerase II transcription regulatory region sequence-specific DNA binding"/>
    <property type="evidence" value="ECO:0007669"/>
    <property type="project" value="TreeGrafter"/>
</dbReference>
<keyword evidence="9" id="KW-0238">DNA-binding</keyword>
<feature type="region of interest" description="Disordered" evidence="15">
    <location>
        <begin position="625"/>
        <end position="647"/>
    </location>
</feature>
<evidence type="ECO:0000256" key="2">
    <source>
        <dbReference type="ARBA" id="ARBA00022491"/>
    </source>
</evidence>
<comment type="similarity">
    <text evidence="12">Belongs to the CTCF zinc-finger protein family.</text>
</comment>
<dbReference type="PANTHER" id="PTHR24379:SF81">
    <property type="entry name" value="CCCTC-BINDING FACTOR LIKE"/>
    <property type="match status" value="1"/>
</dbReference>
<protein>
    <recommendedName>
        <fullName evidence="13">CCCTC-binding factor</fullName>
    </recommendedName>
</protein>
<evidence type="ECO:0000256" key="3">
    <source>
        <dbReference type="ARBA" id="ARBA00022723"/>
    </source>
</evidence>
<keyword evidence="4" id="KW-0677">Repeat</keyword>
<dbReference type="FunFam" id="3.30.160.60:FF:000222">
    <property type="entry name" value="Putative transcriptional repressor ctcf"/>
    <property type="match status" value="1"/>
</dbReference>
<dbReference type="FunFam" id="3.30.160.60:FF:000448">
    <property type="entry name" value="RE1-silencing transcription factor A"/>
    <property type="match status" value="1"/>
</dbReference>
<evidence type="ECO:0000256" key="6">
    <source>
        <dbReference type="ARBA" id="ARBA00022833"/>
    </source>
</evidence>
<accession>A0A8J6GHQ7</accession>
<keyword evidence="11" id="KW-0539">Nucleus</keyword>
<evidence type="ECO:0000259" key="16">
    <source>
        <dbReference type="PROSITE" id="PS50157"/>
    </source>
</evidence>
<feature type="compositionally biased region" description="Polar residues" evidence="15">
    <location>
        <begin position="270"/>
        <end position="279"/>
    </location>
</feature>
<sequence length="689" mass="78463">MGRVHMAAKSNEVQREVALLPCRPRVSHQVGGDITMAAAEVPVPSESFTQIKEQKLKPGDQEKEKEKGGVQRMGAQECAVEAEFCQLLDAGPQKNQPELPLSVPVESDRRILTLQTLHLTSQDVHLQGLGWLSGQHSEGFPVMMPQAESFGPLPSVLWLEQEPQPSLQHCVAISIPEELCPPEELERTQFHLVWEGVPVAEEDPELMPDLGEGTALMKLEDGEKDQVLSEGGPEKEGEERYLFVEVAPADEGNDEIVLTISHLNLEEQQDQPAPNQTSVPKAAATKPPRKAKGKPRTFQCDVCLFTSSKFSTFNRHKKIHNDERAHLCHLCLKAFRTVTLLRNHVNTHTGTRPYKCGDCDMAFVTSGELVRHRRYKHTYEKPFKCSLCKYASVEASKLKRHIRSHTGERPFQCYQCTYASKDTYKLKRHMRTHSGEKPYECPTCHARFTQSGTLKIHVAQKHGENVPKHVCPHCATVIARKSDLRVHLRNLHSHSPMEIKCRYCPAVFHERYALIQHQRTHKNEKKFKCKQCDYACKQERYLTAHMFTHTGEKPFSCLDCNKHFRQKQQLMVHLRKYHDTSFVPNVHLCLKCGKHFSRRSNLQRHRKKCDPEHEELATSVKGRAVQKKPTVEEGPGWDNDTAGQESNTWKEAQYPEELALGHHSGDCAARSESQDEGLTCEMIFNMMDK</sequence>
<evidence type="ECO:0000256" key="9">
    <source>
        <dbReference type="ARBA" id="ARBA00023125"/>
    </source>
</evidence>
<evidence type="ECO:0000256" key="11">
    <source>
        <dbReference type="ARBA" id="ARBA00023242"/>
    </source>
</evidence>
<dbReference type="PANTHER" id="PTHR24379">
    <property type="entry name" value="KRAB AND ZINC FINGER DOMAIN-CONTAINING"/>
    <property type="match status" value="1"/>
</dbReference>
<evidence type="ECO:0000256" key="12">
    <source>
        <dbReference type="ARBA" id="ARBA00061457"/>
    </source>
</evidence>
<organism evidence="17 18">
    <name type="scientific">Microtus ochrogaster</name>
    <name type="common">Prairie vole</name>
    <dbReference type="NCBI Taxonomy" id="79684"/>
    <lineage>
        <taxon>Eukaryota</taxon>
        <taxon>Metazoa</taxon>
        <taxon>Chordata</taxon>
        <taxon>Craniata</taxon>
        <taxon>Vertebrata</taxon>
        <taxon>Euteleostomi</taxon>
        <taxon>Mammalia</taxon>
        <taxon>Eutheria</taxon>
        <taxon>Euarchontoglires</taxon>
        <taxon>Glires</taxon>
        <taxon>Rodentia</taxon>
        <taxon>Myomorpha</taxon>
        <taxon>Muroidea</taxon>
        <taxon>Cricetidae</taxon>
        <taxon>Arvicolinae</taxon>
        <taxon>Microtus</taxon>
    </lineage>
</organism>
<evidence type="ECO:0000256" key="1">
    <source>
        <dbReference type="ARBA" id="ARBA00004123"/>
    </source>
</evidence>
<dbReference type="GO" id="GO:0006325">
    <property type="term" value="P:chromatin organization"/>
    <property type="evidence" value="ECO:0007669"/>
    <property type="project" value="UniProtKB-KW"/>
</dbReference>
<dbReference type="SUPFAM" id="SSF57667">
    <property type="entry name" value="beta-beta-alpha zinc fingers"/>
    <property type="match status" value="7"/>
</dbReference>
<dbReference type="FunFam" id="3.30.160.60:FF:000049">
    <property type="entry name" value="transcriptional repressor CTCF isoform X1"/>
    <property type="match status" value="2"/>
</dbReference>
<feature type="domain" description="C2H2-type" evidence="16">
    <location>
        <begin position="555"/>
        <end position="578"/>
    </location>
</feature>
<comment type="caution">
    <text evidence="17">The sequence shown here is derived from an EMBL/GenBank/DDBJ whole genome shotgun (WGS) entry which is preliminary data.</text>
</comment>
<feature type="domain" description="C2H2-type" evidence="16">
    <location>
        <begin position="499"/>
        <end position="526"/>
    </location>
</feature>
<dbReference type="PROSITE" id="PS50157">
    <property type="entry name" value="ZINC_FINGER_C2H2_2"/>
    <property type="match status" value="11"/>
</dbReference>
<evidence type="ECO:0000256" key="13">
    <source>
        <dbReference type="ARBA" id="ARBA00079129"/>
    </source>
</evidence>
<dbReference type="InterPro" id="IPR036236">
    <property type="entry name" value="Znf_C2H2_sf"/>
</dbReference>
<keyword evidence="6" id="KW-0862">Zinc</keyword>
<feature type="domain" description="C2H2-type" evidence="16">
    <location>
        <begin position="469"/>
        <end position="497"/>
    </location>
</feature>
<evidence type="ECO:0000256" key="7">
    <source>
        <dbReference type="ARBA" id="ARBA00022853"/>
    </source>
</evidence>
<keyword evidence="3" id="KW-0479">Metal-binding</keyword>
<dbReference type="GO" id="GO:0008270">
    <property type="term" value="F:zinc ion binding"/>
    <property type="evidence" value="ECO:0007669"/>
    <property type="project" value="UniProtKB-KW"/>
</dbReference>
<evidence type="ECO:0000256" key="8">
    <source>
        <dbReference type="ARBA" id="ARBA00023015"/>
    </source>
</evidence>
<dbReference type="InterPro" id="IPR013087">
    <property type="entry name" value="Znf_C2H2_type"/>
</dbReference>
<evidence type="ECO:0000256" key="15">
    <source>
        <dbReference type="SAM" id="MobiDB-lite"/>
    </source>
</evidence>
<evidence type="ECO:0000313" key="18">
    <source>
        <dbReference type="Proteomes" id="UP000710432"/>
    </source>
</evidence>
<evidence type="ECO:0000256" key="5">
    <source>
        <dbReference type="ARBA" id="ARBA00022771"/>
    </source>
</evidence>
<dbReference type="SMART" id="SM00355">
    <property type="entry name" value="ZnF_C2H2"/>
    <property type="match status" value="11"/>
</dbReference>
<dbReference type="EMBL" id="JAATJU010022300">
    <property type="protein sequence ID" value="KAH0511036.1"/>
    <property type="molecule type" value="Genomic_DNA"/>
</dbReference>
<keyword evidence="8" id="KW-0805">Transcription regulation</keyword>
<name>A0A8J6GHQ7_MICOH</name>
<feature type="domain" description="C2H2-type" evidence="16">
    <location>
        <begin position="439"/>
        <end position="467"/>
    </location>
</feature>
<dbReference type="FunFam" id="3.30.160.60:FF:000373">
    <property type="entry name" value="Putative transcriptional repressor ctcf"/>
    <property type="match status" value="1"/>
</dbReference>
<reference evidence="17" key="1">
    <citation type="submission" date="2020-03" db="EMBL/GenBank/DDBJ databases">
        <title>Studies in the Genomics of Life Span.</title>
        <authorList>
            <person name="Glass D."/>
        </authorList>
    </citation>
    <scope>NUCLEOTIDE SEQUENCE</scope>
    <source>
        <strain evidence="17">LTLLF</strain>
        <tissue evidence="17">Muscle</tissue>
    </source>
</reference>
<keyword evidence="7" id="KW-0156">Chromatin regulator</keyword>
<dbReference type="FunFam" id="3.30.160.60:FF:000802">
    <property type="entry name" value="CCCTC-binding factor like"/>
    <property type="match status" value="1"/>
</dbReference>
<dbReference type="Pfam" id="PF00096">
    <property type="entry name" value="zf-C2H2"/>
    <property type="match status" value="6"/>
</dbReference>
<dbReference type="Proteomes" id="UP000710432">
    <property type="component" value="Unassembled WGS sequence"/>
</dbReference>
<dbReference type="FunFam" id="3.30.160.60:FF:000420">
    <property type="entry name" value="Putative transcriptional repressor ctcf"/>
    <property type="match status" value="1"/>
</dbReference>
<feature type="domain" description="C2H2-type" evidence="16">
    <location>
        <begin position="383"/>
        <end position="410"/>
    </location>
</feature>
<evidence type="ECO:0000313" key="17">
    <source>
        <dbReference type="EMBL" id="KAH0511036.1"/>
    </source>
</evidence>
<evidence type="ECO:0000256" key="10">
    <source>
        <dbReference type="ARBA" id="ARBA00023163"/>
    </source>
</evidence>
<dbReference type="AlphaFoldDB" id="A0A8J6GHQ7"/>
<feature type="region of interest" description="Disordered" evidence="15">
    <location>
        <begin position="268"/>
        <end position="293"/>
    </location>
</feature>
<dbReference type="PROSITE" id="PS00028">
    <property type="entry name" value="ZINC_FINGER_C2H2_1"/>
    <property type="match status" value="7"/>
</dbReference>
<evidence type="ECO:0000256" key="4">
    <source>
        <dbReference type="ARBA" id="ARBA00022737"/>
    </source>
</evidence>
<proteinExistence type="inferred from homology"/>
<keyword evidence="5 14" id="KW-0863">Zinc-finger</keyword>
<evidence type="ECO:0000256" key="14">
    <source>
        <dbReference type="PROSITE-ProRule" id="PRU00042"/>
    </source>
</evidence>